<dbReference type="Gene3D" id="3.30.870.10">
    <property type="entry name" value="Endonuclease Chain A"/>
    <property type="match status" value="1"/>
</dbReference>
<evidence type="ECO:0000313" key="3">
    <source>
        <dbReference type="Proteomes" id="UP000565572"/>
    </source>
</evidence>
<dbReference type="AlphaFoldDB" id="A0A7W5JWP4"/>
<feature type="region of interest" description="Disordered" evidence="1">
    <location>
        <begin position="400"/>
        <end position="440"/>
    </location>
</feature>
<dbReference type="EMBL" id="JACHZG010000001">
    <property type="protein sequence ID" value="MBB3327182.1"/>
    <property type="molecule type" value="Genomic_DNA"/>
</dbReference>
<dbReference type="RefSeq" id="WP_183338236.1">
    <property type="nucleotide sequence ID" value="NZ_JACHZG010000001.1"/>
</dbReference>
<dbReference type="Proteomes" id="UP000565572">
    <property type="component" value="Unassembled WGS sequence"/>
</dbReference>
<proteinExistence type="predicted"/>
<protein>
    <recommendedName>
        <fullName evidence="4">Phospholipase D-like domain-containing protein</fullName>
    </recommendedName>
</protein>
<name>A0A7W5JWP4_9ACTN</name>
<feature type="compositionally biased region" description="Basic and acidic residues" evidence="1">
    <location>
        <begin position="415"/>
        <end position="440"/>
    </location>
</feature>
<evidence type="ECO:0000313" key="2">
    <source>
        <dbReference type="EMBL" id="MBB3327182.1"/>
    </source>
</evidence>
<gene>
    <name evidence="2" type="ORF">FHX39_002126</name>
</gene>
<accession>A0A7W5JWP4</accession>
<feature type="compositionally biased region" description="Low complexity" evidence="1">
    <location>
        <begin position="405"/>
        <end position="414"/>
    </location>
</feature>
<evidence type="ECO:0000256" key="1">
    <source>
        <dbReference type="SAM" id="MobiDB-lite"/>
    </source>
</evidence>
<evidence type="ECO:0008006" key="4">
    <source>
        <dbReference type="Google" id="ProtNLM"/>
    </source>
</evidence>
<keyword evidence="3" id="KW-1185">Reference proteome</keyword>
<organism evidence="2 3">
    <name type="scientific">Microlunatus antarcticus</name>
    <dbReference type="NCBI Taxonomy" id="53388"/>
    <lineage>
        <taxon>Bacteria</taxon>
        <taxon>Bacillati</taxon>
        <taxon>Actinomycetota</taxon>
        <taxon>Actinomycetes</taxon>
        <taxon>Propionibacteriales</taxon>
        <taxon>Propionibacteriaceae</taxon>
        <taxon>Microlunatus</taxon>
    </lineage>
</organism>
<sequence length="440" mass="46980">MLLGLVPGAAPAYARPGSPIGTSTTAPGPLPLGYLPITPDGAGTACHVKTLEGCEQAALIVRAINATPCTGRITATFYSMSIDAYADALVGREKCGTDLHILTWHGVDDDGELIKDSKQLRRIKAAVKKYGNGWYKSCRYSCYDTRGEGTMHMKEWLFSSTGDQQDVIIHSENNATTNGDLVHFGSLTVLSDSCAYTALTAWVDLGRQDKAQTTPQPISTCDGRQTFHVAPTKKNAALDLLKAIKEPAPGCRVEHDMNQVTIDAPTDEVIRLHKAGCQTRAVVDWKLFSRGELKSASQMKQIRRLVAAGVPTFDASWKATAYNHRKATIAENGDVRWAASGATNQTTGSFKSANILLVSRVSTDVTAAFAASDVMVAYSHELTVKSVGCVGAKKKQPAGCIAKTSRSSALATSAADRREAADSADLTESHGERSSELGED</sequence>
<comment type="caution">
    <text evidence="2">The sequence shown here is derived from an EMBL/GenBank/DDBJ whole genome shotgun (WGS) entry which is preliminary data.</text>
</comment>
<reference evidence="2 3" key="1">
    <citation type="submission" date="2020-08" db="EMBL/GenBank/DDBJ databases">
        <title>Sequencing the genomes of 1000 actinobacteria strains.</title>
        <authorList>
            <person name="Klenk H.-P."/>
        </authorList>
    </citation>
    <scope>NUCLEOTIDE SEQUENCE [LARGE SCALE GENOMIC DNA]</scope>
    <source>
        <strain evidence="2 3">DSM 11053</strain>
    </source>
</reference>